<feature type="domain" description="MurNAc-LAA" evidence="1">
    <location>
        <begin position="66"/>
        <end position="178"/>
    </location>
</feature>
<dbReference type="EMBL" id="FOKI01000003">
    <property type="protein sequence ID" value="SFA80574.1"/>
    <property type="molecule type" value="Genomic_DNA"/>
</dbReference>
<proteinExistence type="predicted"/>
<sequence length="261" mass="28633">MKIAVRRGHQYTGQDQGAEAIIKEIDVAEKYYKLALEGFKSLGHEVLDVTPPEANRTLSDSLLYGINMANNWGADLFVSCHVNNAYDSYRGSLGCEVIYAIGSSSGEKYATSVESQLSSLGFKSRGAKADVRGLAELIKTNMPAIIVEPFFVEATNDIDVYNSIGDKGIANSIVKGVTGKDIPSGGNGMKYVVTNYLPEGQYGVEINSIIKKYFSELDRLYVRSNDTGIWIETQNMPEDKANSIAQSLKNDNLFWSIEEAN</sequence>
<dbReference type="RefSeq" id="WP_177199293.1">
    <property type="nucleotide sequence ID" value="NZ_FOKI01000003.1"/>
</dbReference>
<dbReference type="Pfam" id="PF01520">
    <property type="entry name" value="Amidase_3"/>
    <property type="match status" value="1"/>
</dbReference>
<evidence type="ECO:0000259" key="1">
    <source>
        <dbReference type="SMART" id="SM00646"/>
    </source>
</evidence>
<dbReference type="SMART" id="SM00646">
    <property type="entry name" value="Ami_3"/>
    <property type="match status" value="1"/>
</dbReference>
<accession>A0A1I0VW94</accession>
<dbReference type="AlphaFoldDB" id="A0A1I0VW94"/>
<dbReference type="STRING" id="84698.SAMN04488528_100375"/>
<dbReference type="PANTHER" id="PTHR30404">
    <property type="entry name" value="N-ACETYLMURAMOYL-L-ALANINE AMIDASE"/>
    <property type="match status" value="1"/>
</dbReference>
<name>A0A1I0VW94_9CLOT</name>
<dbReference type="GO" id="GO:0009253">
    <property type="term" value="P:peptidoglycan catabolic process"/>
    <property type="evidence" value="ECO:0007669"/>
    <property type="project" value="InterPro"/>
</dbReference>
<dbReference type="Proteomes" id="UP000198619">
    <property type="component" value="Unassembled WGS sequence"/>
</dbReference>
<evidence type="ECO:0000313" key="3">
    <source>
        <dbReference type="Proteomes" id="UP000198619"/>
    </source>
</evidence>
<dbReference type="CDD" id="cd02696">
    <property type="entry name" value="MurNAc-LAA"/>
    <property type="match status" value="1"/>
</dbReference>
<dbReference type="GO" id="GO:0030288">
    <property type="term" value="C:outer membrane-bounded periplasmic space"/>
    <property type="evidence" value="ECO:0007669"/>
    <property type="project" value="TreeGrafter"/>
</dbReference>
<dbReference type="InterPro" id="IPR050695">
    <property type="entry name" value="N-acetylmuramoyl_amidase_3"/>
</dbReference>
<protein>
    <submittedName>
        <fullName evidence="2">N-acetylmuramoyl-L-alanine amidase</fullName>
    </submittedName>
</protein>
<evidence type="ECO:0000313" key="2">
    <source>
        <dbReference type="EMBL" id="SFA80574.1"/>
    </source>
</evidence>
<keyword evidence="3" id="KW-1185">Reference proteome</keyword>
<reference evidence="2 3" key="1">
    <citation type="submission" date="2016-10" db="EMBL/GenBank/DDBJ databases">
        <authorList>
            <person name="de Groot N.N."/>
        </authorList>
    </citation>
    <scope>NUCLEOTIDE SEQUENCE [LARGE SCALE GENOMIC DNA]</scope>
    <source>
        <strain evidence="2 3">DSM 12271</strain>
    </source>
</reference>
<dbReference type="Gene3D" id="3.40.630.40">
    <property type="entry name" value="Zn-dependent exopeptidases"/>
    <property type="match status" value="1"/>
</dbReference>
<dbReference type="SUPFAM" id="SSF53187">
    <property type="entry name" value="Zn-dependent exopeptidases"/>
    <property type="match status" value="1"/>
</dbReference>
<organism evidence="2 3">
    <name type="scientific">Clostridium frigidicarnis</name>
    <dbReference type="NCBI Taxonomy" id="84698"/>
    <lineage>
        <taxon>Bacteria</taxon>
        <taxon>Bacillati</taxon>
        <taxon>Bacillota</taxon>
        <taxon>Clostridia</taxon>
        <taxon>Eubacteriales</taxon>
        <taxon>Clostridiaceae</taxon>
        <taxon>Clostridium</taxon>
    </lineage>
</organism>
<dbReference type="PANTHER" id="PTHR30404:SF8">
    <property type="entry name" value="AUTOLYSIN PH-RELATED"/>
    <property type="match status" value="1"/>
</dbReference>
<dbReference type="GO" id="GO:0008745">
    <property type="term" value="F:N-acetylmuramoyl-L-alanine amidase activity"/>
    <property type="evidence" value="ECO:0007669"/>
    <property type="project" value="InterPro"/>
</dbReference>
<dbReference type="InterPro" id="IPR002508">
    <property type="entry name" value="MurNAc-LAA_cat"/>
</dbReference>
<gene>
    <name evidence="2" type="ORF">SAMN04488528_100375</name>
</gene>